<dbReference type="CDD" id="cd12797">
    <property type="entry name" value="M23_peptidase"/>
    <property type="match status" value="1"/>
</dbReference>
<protein>
    <submittedName>
        <fullName evidence="4">Peptidoglycan DD-metalloendopeptidase family protein</fullName>
    </submittedName>
</protein>
<sequence length="505" mass="56010">MGSFKEKDWIKNLKRRKNGGEGTTSSENTQNLLLLNKISSFLNTYKLHMLKGSMAFGILTAVTVSGNQYVKNNTQEIYHVYVGDQEIGVVSDIKHVEQFIVDKYEKAQQSHPDLRIELASAPINYQSEKIFKPKTNESDVMNKLDGLLAVKVIGTELRVDGKVVAVVKDDQTAKEILQKIKNKYAANKDSKKVGILSASNNAVESKKLQSVEFTQDVQVVDTAIDPKDIIEPDALMKKLETGGVKPVTYVVQEGDCVSCIAAKFHIDKQVIYDRNPWIVDDMIRAGDKLDLTVLQPTLSVRTVEKFVENQEIQYDTDYQEDDSLIAGRTRIIRPGKNGMKKVTYELTRINGQVIKEEMTGEEVVQEPVTALAARGTKVVLGQGSGRFAWPVVGAKLTSSFGMRWGRMHEGVDLASANRSILAADTGIVVFTGVKHGYGNVIVVDHKNGYQTLYAHLSQILVNNGEIVEKGEKIGIMGSTGDSTGVHLHFEVRVDNDPQNPLKYLR</sequence>
<dbReference type="InterPro" id="IPR018392">
    <property type="entry name" value="LysM"/>
</dbReference>
<gene>
    <name evidence="4" type="ORF">VF724_16350</name>
</gene>
<dbReference type="RefSeq" id="WP_371755339.1">
    <property type="nucleotide sequence ID" value="NZ_JAYJLD010000030.1"/>
</dbReference>
<dbReference type="InterPro" id="IPR016047">
    <property type="entry name" value="M23ase_b-sheet_dom"/>
</dbReference>
<keyword evidence="5" id="KW-1185">Reference proteome</keyword>
<dbReference type="InterPro" id="IPR036779">
    <property type="entry name" value="LysM_dom_sf"/>
</dbReference>
<dbReference type="InterPro" id="IPR011098">
    <property type="entry name" value="G5_dom"/>
</dbReference>
<dbReference type="Gene3D" id="2.70.70.10">
    <property type="entry name" value="Glucose Permease (Domain IIA)"/>
    <property type="match status" value="1"/>
</dbReference>
<dbReference type="Pfam" id="PF01476">
    <property type="entry name" value="LysM"/>
    <property type="match status" value="1"/>
</dbReference>
<evidence type="ECO:0000313" key="4">
    <source>
        <dbReference type="EMBL" id="MEB3103210.1"/>
    </source>
</evidence>
<proteinExistence type="predicted"/>
<dbReference type="Pfam" id="PF07501">
    <property type="entry name" value="G5"/>
    <property type="match status" value="1"/>
</dbReference>
<dbReference type="PANTHER" id="PTHR21666:SF270">
    <property type="entry name" value="MUREIN HYDROLASE ACTIVATOR ENVC"/>
    <property type="match status" value="1"/>
</dbReference>
<dbReference type="Gene3D" id="3.10.350.10">
    <property type="entry name" value="LysM domain"/>
    <property type="match status" value="1"/>
</dbReference>
<evidence type="ECO:0000256" key="1">
    <source>
        <dbReference type="ARBA" id="ARBA00022729"/>
    </source>
</evidence>
<feature type="domain" description="LysM" evidence="3">
    <location>
        <begin position="247"/>
        <end position="291"/>
    </location>
</feature>
<dbReference type="SUPFAM" id="SSF51261">
    <property type="entry name" value="Duplicated hybrid motif"/>
    <property type="match status" value="1"/>
</dbReference>
<name>A0ABU5ZL19_9BACL</name>
<dbReference type="Pfam" id="PF01551">
    <property type="entry name" value="Peptidase_M23"/>
    <property type="match status" value="1"/>
</dbReference>
<dbReference type="SUPFAM" id="SSF54106">
    <property type="entry name" value="LysM domain"/>
    <property type="match status" value="1"/>
</dbReference>
<comment type="caution">
    <text evidence="4">The sequence shown here is derived from an EMBL/GenBank/DDBJ whole genome shotgun (WGS) entry which is preliminary data.</text>
</comment>
<feature type="domain" description="G5" evidence="2">
    <location>
        <begin position="297"/>
        <end position="378"/>
    </location>
</feature>
<evidence type="ECO:0000259" key="2">
    <source>
        <dbReference type="PROSITE" id="PS51109"/>
    </source>
</evidence>
<dbReference type="PANTHER" id="PTHR21666">
    <property type="entry name" value="PEPTIDASE-RELATED"/>
    <property type="match status" value="1"/>
</dbReference>
<reference evidence="4" key="1">
    <citation type="submission" date="2023-12" db="EMBL/GenBank/DDBJ databases">
        <title>Fervidustalea candida gen. nov., sp. nov., a novel member of the family Paenibacillaceae isolated from a geothermal area.</title>
        <authorList>
            <person name="Li W.-J."/>
            <person name="Jiao J.-Y."/>
            <person name="Chen Y."/>
        </authorList>
    </citation>
    <scope>NUCLEOTIDE SEQUENCE</scope>
    <source>
        <strain evidence="4">SYSU GA230002</strain>
    </source>
</reference>
<dbReference type="EMBL" id="JAYJLD010000030">
    <property type="protein sequence ID" value="MEB3103210.1"/>
    <property type="molecule type" value="Genomic_DNA"/>
</dbReference>
<dbReference type="Proteomes" id="UP001310386">
    <property type="component" value="Unassembled WGS sequence"/>
</dbReference>
<dbReference type="InterPro" id="IPR011055">
    <property type="entry name" value="Dup_hybrid_motif"/>
</dbReference>
<organism evidence="4 5">
    <name type="scientific">Ferviditalea candida</name>
    <dbReference type="NCBI Taxonomy" id="3108399"/>
    <lineage>
        <taxon>Bacteria</taxon>
        <taxon>Bacillati</taxon>
        <taxon>Bacillota</taxon>
        <taxon>Bacilli</taxon>
        <taxon>Bacillales</taxon>
        <taxon>Paenibacillaceae</taxon>
        <taxon>Ferviditalea</taxon>
    </lineage>
</organism>
<dbReference type="InterPro" id="IPR050570">
    <property type="entry name" value="Cell_wall_metabolism_enzyme"/>
</dbReference>
<dbReference type="Gene3D" id="2.20.230.10">
    <property type="entry name" value="Resuscitation-promoting factor rpfb"/>
    <property type="match status" value="1"/>
</dbReference>
<evidence type="ECO:0000313" key="5">
    <source>
        <dbReference type="Proteomes" id="UP001310386"/>
    </source>
</evidence>
<dbReference type="PROSITE" id="PS51109">
    <property type="entry name" value="G5"/>
    <property type="match status" value="1"/>
</dbReference>
<dbReference type="CDD" id="cd00118">
    <property type="entry name" value="LysM"/>
    <property type="match status" value="1"/>
</dbReference>
<evidence type="ECO:0000259" key="3">
    <source>
        <dbReference type="PROSITE" id="PS51782"/>
    </source>
</evidence>
<dbReference type="PROSITE" id="PS51782">
    <property type="entry name" value="LYSM"/>
    <property type="match status" value="1"/>
</dbReference>
<keyword evidence="1" id="KW-0732">Signal</keyword>
<dbReference type="SMART" id="SM01208">
    <property type="entry name" value="G5"/>
    <property type="match status" value="1"/>
</dbReference>
<accession>A0ABU5ZL19</accession>
<dbReference type="SMART" id="SM00257">
    <property type="entry name" value="LysM"/>
    <property type="match status" value="1"/>
</dbReference>